<feature type="domain" description="Tetracycline repressor TetR C-terminal" evidence="4">
    <location>
        <begin position="75"/>
        <end position="198"/>
    </location>
</feature>
<dbReference type="RefSeq" id="WP_167994448.1">
    <property type="nucleotide sequence ID" value="NZ_JAATJL010000001.1"/>
</dbReference>
<dbReference type="Pfam" id="PF02909">
    <property type="entry name" value="TetR_C_1"/>
    <property type="match status" value="1"/>
</dbReference>
<dbReference type="EMBL" id="JAATJL010000001">
    <property type="protein sequence ID" value="NJC23326.1"/>
    <property type="molecule type" value="Genomic_DNA"/>
</dbReference>
<dbReference type="InterPro" id="IPR004111">
    <property type="entry name" value="Repressor_TetR_C"/>
</dbReference>
<evidence type="ECO:0000259" key="4">
    <source>
        <dbReference type="Pfam" id="PF02909"/>
    </source>
</evidence>
<dbReference type="InterPro" id="IPR003012">
    <property type="entry name" value="Tet_transcr_reg_TetR"/>
</dbReference>
<evidence type="ECO:0000256" key="3">
    <source>
        <dbReference type="ARBA" id="ARBA00023163"/>
    </source>
</evidence>
<proteinExistence type="predicted"/>
<evidence type="ECO:0000256" key="2">
    <source>
        <dbReference type="ARBA" id="ARBA00023015"/>
    </source>
</evidence>
<gene>
    <name evidence="5" type="ORF">BJ994_002402</name>
</gene>
<dbReference type="PRINTS" id="PR00400">
    <property type="entry name" value="TETREPRESSOR"/>
</dbReference>
<dbReference type="SUPFAM" id="SSF46689">
    <property type="entry name" value="Homeodomain-like"/>
    <property type="match status" value="1"/>
</dbReference>
<evidence type="ECO:0000313" key="6">
    <source>
        <dbReference type="Proteomes" id="UP000547458"/>
    </source>
</evidence>
<evidence type="ECO:0000313" key="5">
    <source>
        <dbReference type="EMBL" id="NJC23326.1"/>
    </source>
</evidence>
<dbReference type="GO" id="GO:0046677">
    <property type="term" value="P:response to antibiotic"/>
    <property type="evidence" value="ECO:0007669"/>
    <property type="project" value="InterPro"/>
</dbReference>
<comment type="caution">
    <text evidence="5">The sequence shown here is derived from an EMBL/GenBank/DDBJ whole genome shotgun (WGS) entry which is preliminary data.</text>
</comment>
<dbReference type="InterPro" id="IPR009057">
    <property type="entry name" value="Homeodomain-like_sf"/>
</dbReference>
<dbReference type="AlphaFoldDB" id="A0A846RWC0"/>
<keyword evidence="1" id="KW-0678">Repressor</keyword>
<evidence type="ECO:0000256" key="1">
    <source>
        <dbReference type="ARBA" id="ARBA00022491"/>
    </source>
</evidence>
<protein>
    <submittedName>
        <fullName evidence="5">AcrR family transcriptional regulator</fullName>
    </submittedName>
</protein>
<dbReference type="InterPro" id="IPR036271">
    <property type="entry name" value="Tet_transcr_reg_TetR-rel_C_sf"/>
</dbReference>
<accession>A0A846RWC0</accession>
<dbReference type="SUPFAM" id="SSF48498">
    <property type="entry name" value="Tetracyclin repressor-like, C-terminal domain"/>
    <property type="match status" value="1"/>
</dbReference>
<keyword evidence="2" id="KW-0805">Transcription regulation</keyword>
<reference evidence="5 6" key="1">
    <citation type="submission" date="2020-03" db="EMBL/GenBank/DDBJ databases">
        <title>Sequencing the genomes of 1000 actinobacteria strains.</title>
        <authorList>
            <person name="Klenk H.-P."/>
        </authorList>
    </citation>
    <scope>NUCLEOTIDE SEQUENCE [LARGE SCALE GENOMIC DNA]</scope>
    <source>
        <strain evidence="5 6">DSM 16403</strain>
    </source>
</reference>
<organism evidence="5 6">
    <name type="scientific">Arthrobacter pigmenti</name>
    <dbReference type="NCBI Taxonomy" id="271432"/>
    <lineage>
        <taxon>Bacteria</taxon>
        <taxon>Bacillati</taxon>
        <taxon>Actinomycetota</taxon>
        <taxon>Actinomycetes</taxon>
        <taxon>Micrococcales</taxon>
        <taxon>Micrococcaceae</taxon>
        <taxon>Arthrobacter</taxon>
    </lineage>
</organism>
<dbReference type="Proteomes" id="UP000547458">
    <property type="component" value="Unassembled WGS sequence"/>
</dbReference>
<keyword evidence="6" id="KW-1185">Reference proteome</keyword>
<keyword evidence="3" id="KW-0804">Transcription</keyword>
<name>A0A846RWC0_9MICC</name>
<dbReference type="Gene3D" id="1.10.357.10">
    <property type="entry name" value="Tetracycline Repressor, domain 2"/>
    <property type="match status" value="1"/>
</dbReference>
<dbReference type="GO" id="GO:0045892">
    <property type="term" value="P:negative regulation of DNA-templated transcription"/>
    <property type="evidence" value="ECO:0007669"/>
    <property type="project" value="InterPro"/>
</dbReference>
<sequence length="202" mass="21846">MPRPASPLLSVDAIVDTAMALVDESGDFSFPKVAGRLGVSQSALYNHIDNREHIVELMRGRLFRKHPFPIVKDLDWDIALTALITAYRDGFAAHPRLVPMLVTQTIQDLDVIGLYEEVALILERAGLTPAQIAPAIATIDYLALGAALDLAAPDVVWSPPEGDFPALNRALSSSSAEERAGTAFRFSLDILISGIRAMTAKN</sequence>